<dbReference type="GO" id="GO:0003824">
    <property type="term" value="F:catalytic activity"/>
    <property type="evidence" value="ECO:0007669"/>
    <property type="project" value="InterPro"/>
</dbReference>
<dbReference type="InterPro" id="IPR001736">
    <property type="entry name" value="PLipase_D/transphosphatidylase"/>
</dbReference>
<sequence length="3562" mass="393394">MRPLPAKVGSFSAIAIFNRFCTLLMDINSSLFSSNRFNDSARWNALYRIPENTRSRLLQGYNPLEVLMDPNFIPPGTDASMEMVLADAFYDRVVDTSSSRAAISSLWDSMEGPARQEHFEYMAGMGGTATPARSQTDDMLNWMAQRDQLTMQSNLEGIDDERRLLLENRSSMLDLLSDDGYNVRPGLLPIAALVDTAERELRIDIYQFQNERAIDMVGEAVERMAGSGQRGRVVVRMAAPSETDGDSRKNYDILGPNIMFYRRLSYLRDRFGSNVDIDIQWADRRNHPKFFVSDRAALIGTMNVTRPLGQSLEQAGSNVEFTRTIRTNLTYSQIQDADRGILPGTMTRADKLYLQARDVMDRLEGGDRVLFTGQDNIGGAGDINTALGRHVDELTKTPTIDGKTGRLYMVLNQVFLLKHDKSLMASQLKGEMGESPESERTLSGYQAYLEAKEQEYSKLQAKVLDLAIEGRARIGVDIHTYREGVQDPMSRLLLGNQRLAAELSDSNYDVARWVRENRGTGVSDMANVLDRYGFYSGDLEGRQRMARQLLAIASGNIEPTAVPRSHVKAYLATYENDAINQGAGLGMQNIDNRQAFDILGGSQGSSNYGLNSLADSDDLLSRQLVNQEINIIYDRVGGTSPLSLSSEERDEENREYARAFYKLQSSLGIQRIGETHYSGRDRRSMYSNRVDRRAILDLINEIERVNAAVGSEVIGIQRDYDGLNLEGATLTLNKGLPTQRVYRWGAYKNASGRGPAAFIDISGGRQIESAELFNTGTMRMELAIERDGRGVGLDPRRRLRLNPLDVVVGLMSSIALESETTRLVRAPLIEYQRYYSPDNIRAAQAVQRDSGAQYQSAMNFFEKLLGVSGLDLTTDEGTSRVQQGLSNLTSLFYSSDPDLDRIRDLASISRTDSRRRVAFEELSNIFLTYARSIDEKGQPIIDLEAHRRGALNLAANKLYEIMDQGPMFADVLFKFIESQNDSRYNIDVRERLKEIHDSAFAAFLTPTQARNYGSTQASNRLVAYGFGQGRQPAGISIVNAALRRIKANETTFSNLSAFAYTASPLPIGPVSDLGVGDDFLFVRVAEGNVSPTATDESQYFTAYNNVLPLSRRAIASEVFDLSIIRSTGVGDIIRRDELSEYMKAVSHLGIDRSLLEAEFDARGDNLLRFFFDPNKPDQVPQRLKNVIGMRPLMDISESYTQVLELVSPTDTGKVIPELTPVRYRARYGGSDVDVLQGSTYQDAYLADLRAGLEARGLDSSIVDDGYRYGAIFSGRISRFMSSEAAVELEAIRYELADRLGIDSEDIPTEDDSVLAELFRATIVQSQLFASRERGLIGSGRARPTVMIMALEGAYSDYAYANPLHRVRRGFLDQATKSSKASLLGRDWTFDNIVVSSDDRIVFDEGEQRYYLLDREGRRKQAITSRSEMRVFLGQIESTSRNPNMGAAMATSAAAGIRGEYAIEQLLQVSRLTGSDATNEVQVQIQFLRTLLEGGSRRVEAERGLAKIVPVFLSEDIMRSEVFPTIQQGGYHSALEIEDIQYIVSPTNLKSYAFNHGATLLTYNGGELFRRGVLERNDQQIAAALLSIADSRLFSNNSNINIDTVYIEIAQLAAQGRLGNYYRDLYMSTMLELMQSDKLGDGSPHLEIGRKLVRGSDGAINRLQSPVLGAIDISEIMTALRSGTSSGSLSNKVGLIVDAADAARRGYVDTGAMGRGFERAAIAGNLEIMMQLMSLNNTLELNTTPVTGSDSISRHAYAAMSVIAGVTQADEISVGQENVAVMLDRLSNYSRYVVLYNAVMGSSSKVPLSSKDTAQLEMQHIVSSPFMANVDKFKRDGSVDSMRRAILGVMKMAIGADPNKMAVDDIPMYDLAGLDFHANSTLGEILLGVYNDARAPLSDITNLRERYRQFHTALSLLESASDTDMVSYTRGSGPDTTNVTHTILDEIATWMGQPAGTDRDTLRNVVRQSLRVLKNDIYAHASRWRLAGDKVLGVEATEATVQSMGQKNLRRIAYEFPSFRIEGNNVVFNTAIKERGFILSPEDVRIAGIQFGSHENEIAAATVDKWVMLAPGSTVRDIFEKVAIESSSRTTIELEGLSDFQIQELTRFQELNSTYEARVYNDLASAYLQPITGNKIGVTGTTGVGAASWYVPVRGAVLAEATMERFGTRGSQTREEILTRLGDHLKNNLSVIGQSGDKRIGRRLIQQQIYAITEGLSIAGMYGLETVVDKSKNFQSRIAGIEKLAPGLQAAEYAHLEIEIKAEMDRFSSMKFSGSGDSLVSTLGEAEMGTILESLPGAETHKYRDLGHLPIIISGLMIGSQGPARSIIPDNMRIYIDTNALGNRFDNLDLLQGRARKNPIDLSFFSDTRGKDGAEMLNTFSTRLDSLERTINDVTSAVDTYLEGKSPRGTDLHNRGVALITQYRKLVSDANAAYAMELDPVMANRAARDSLFIMNSTLQADMSIFFTELELTRAWIQRSPPPGNTHLDKLVFGLDTLNSINNIYRDLTGSGFNFFDDTRNKSLTLLNPISFIASNLGDFDGDTFSAIFFNYSQMKLQRDDMLERAKERREMASQAADPAKRTILEKQASDLETRASALLDTIQQVTTNASWNEYTDSVYSWVAGYMKLDKGMLEQRGIEHALVLVEQARGLFGMMEDVYARIHPAHESLLELIQQSRTDSAVDIVNRLSTSTDQNILTDLVNNPDIGPFVRASLHDILSATGNDQEEKAYDFLHKLTAVNARDNLSKYMKRADGSVMSGGQFDMMQKVLGQAGSVILGKTYNTTVGMLYERSPIMAVSHALENSSALQDDIRRILIDQGIASGMSASDANLEADSKIADIQRLARQSRTEVGEVGTFLQEIQQMLRDAIKPKMGGAEFLENLSQYHKRFVDAVDDVERQRVVDDMSKLLPSITPLFKLDAYIEAHKELLASATNDAQDSKINDLLTKLSIGEAEQLDLSRRLSVLRGDEIGTHSRALIASYQLRQDLVGMAAVFAFERAMPTDKAGNPISSGRGLAESVETYINSEPARAAQIDALIAGGITNGLTEMEIEVEEFQNFTRDVIGDKRFQDMGTNTKRILAMNFLRSRESASLWANTDGSKLLRFAINDSTRSTLYGGQLEDVLGQDLITAAGDPTGLGASPLVRSLLQAVSAGKINEPEQVARALESLMDTFTHADGKRYEIADIFSVLLNSGTPSPADKEIIEFIQKTVLTDEIATSRLVTYVRATALGQQVDTADRLVEELRDYESRDVDTRYIKLLQDMGVAPDRAKELAARRRDYLLAGSPPDVDPLDPRPRPDRPLLRVADDLPILNNTAGNIMDVLLFPLMALAGDMISSGGARPEAMQQTMGNMLGAMAYVSAPAGNQLGRFAAGTLMSMGFKGRLAGQLHEDYTIGVGMLLAQEIAFGATAQLAGRYIINPFVEKTLGKAPTIDSDPFAGLRNVASNVITGALSLVSAGFVNKLLHRGLEVSMQRSVAPVALDAVSAGIRATQESMNRARMEREDNAETEVVDDAGSPVEFFVQTIFNGDEYDTYDALYMSDLTVDRPNSMAYRNESESYSMDLV</sequence>
<dbReference type="EMBL" id="MT840185">
    <property type="protein sequence ID" value="QNL31431.1"/>
    <property type="molecule type" value="Genomic_DNA"/>
</dbReference>
<protein>
    <recommendedName>
        <fullName evidence="2">PLD phosphodiesterase domain-containing protein</fullName>
    </recommendedName>
</protein>
<dbReference type="Gene3D" id="3.30.870.10">
    <property type="entry name" value="Endonuclease Chain A"/>
    <property type="match status" value="1"/>
</dbReference>
<evidence type="ECO:0000256" key="1">
    <source>
        <dbReference type="SAM" id="Coils"/>
    </source>
</evidence>
<feature type="coiled-coil region" evidence="1">
    <location>
        <begin position="442"/>
        <end position="469"/>
    </location>
</feature>
<evidence type="ECO:0000259" key="2">
    <source>
        <dbReference type="PROSITE" id="PS50035"/>
    </source>
</evidence>
<keyword evidence="1" id="KW-0175">Coiled coil</keyword>
<feature type="domain" description="PLD phosphodiesterase" evidence="2">
    <location>
        <begin position="282"/>
        <end position="308"/>
    </location>
</feature>
<organism evidence="3">
    <name type="scientific">Bacteriophage sp</name>
    <dbReference type="NCBI Taxonomy" id="38018"/>
    <lineage>
        <taxon>Viruses</taxon>
    </lineage>
</organism>
<dbReference type="SUPFAM" id="SSF56024">
    <property type="entry name" value="Phospholipase D/nuclease"/>
    <property type="match status" value="1"/>
</dbReference>
<accession>A0A7G9A3V8</accession>
<name>A0A7G9A3V8_9VIRU</name>
<dbReference type="PROSITE" id="PS50035">
    <property type="entry name" value="PLD"/>
    <property type="match status" value="1"/>
</dbReference>
<proteinExistence type="predicted"/>
<reference evidence="3" key="1">
    <citation type="submission" date="2020-07" db="EMBL/GenBank/DDBJ databases">
        <title>Dissolved microcystin release linked to lysis of a Microcystis spp. bloom in Lake Erie (USA) attributed to a novel cyanophage.</title>
        <authorList>
            <person name="McKindles K.M."/>
            <person name="Manes M.A."/>
            <person name="DeMarco J.R."/>
            <person name="McClure A."/>
            <person name="McKay R.M."/>
            <person name="Davis T.W."/>
            <person name="Bullerjahn G.S."/>
        </authorList>
    </citation>
    <scope>NUCLEOTIDE SEQUENCE</scope>
</reference>
<evidence type="ECO:0000313" key="3">
    <source>
        <dbReference type="EMBL" id="QNL31431.1"/>
    </source>
</evidence>